<evidence type="ECO:0000313" key="5">
    <source>
        <dbReference type="EMBL" id="PVH29638.1"/>
    </source>
</evidence>
<keyword evidence="3" id="KW-0812">Transmembrane</keyword>
<keyword evidence="3" id="KW-1133">Transmembrane helix</keyword>
<dbReference type="OrthoDB" id="582407at2"/>
<evidence type="ECO:0000256" key="2">
    <source>
        <dbReference type="SAM" id="MobiDB-lite"/>
    </source>
</evidence>
<sequence>MGESNTAVKEQAARRETSAATLGALKIHQTWMWRKSGLVLSFMIALATAVLSLTAIPPEAISIEGLDKAYHFAGFLLIIFPLIVTDSRRWYWAVPLVILYGGAIELIQPTVGRSAEWLDFGANVTGVLAGAALAEILHDRIHRSVFDESPLSAQEQAAREAEQMEAVRRELMDELRVVLREELGGVPHAGPERPVGPSPAEDAAAQGAGPEGQAPVRLSVVGKSGGRSG</sequence>
<feature type="transmembrane region" description="Helical" evidence="3">
    <location>
        <begin position="90"/>
        <end position="108"/>
    </location>
</feature>
<keyword evidence="3" id="KW-0472">Membrane</keyword>
<feature type="coiled-coil region" evidence="1">
    <location>
        <begin position="154"/>
        <end position="181"/>
    </location>
</feature>
<evidence type="ECO:0000256" key="1">
    <source>
        <dbReference type="SAM" id="Coils"/>
    </source>
</evidence>
<evidence type="ECO:0000313" key="6">
    <source>
        <dbReference type="Proteomes" id="UP000245911"/>
    </source>
</evidence>
<feature type="compositionally biased region" description="Low complexity" evidence="2">
    <location>
        <begin position="199"/>
        <end position="215"/>
    </location>
</feature>
<evidence type="ECO:0000259" key="4">
    <source>
        <dbReference type="Pfam" id="PF04892"/>
    </source>
</evidence>
<name>A0A2T8HW44_9RHOB</name>
<keyword evidence="1" id="KW-0175">Coiled coil</keyword>
<dbReference type="PANTHER" id="PTHR28008">
    <property type="entry name" value="DOMAIN PROTEIN, PUTATIVE (AFU_ORTHOLOGUE AFUA_3G10980)-RELATED"/>
    <property type="match status" value="1"/>
</dbReference>
<feature type="transmembrane region" description="Helical" evidence="3">
    <location>
        <begin position="69"/>
        <end position="85"/>
    </location>
</feature>
<feature type="domain" description="VanZ-like" evidence="4">
    <location>
        <begin position="63"/>
        <end position="137"/>
    </location>
</feature>
<reference evidence="5 6" key="1">
    <citation type="submission" date="2018-04" db="EMBL/GenBank/DDBJ databases">
        <title>Pararhodobacter oceanense sp. nov., isolated from marine intertidal sediment.</title>
        <authorList>
            <person name="Wang X.-L."/>
            <person name="Du Z.-J."/>
        </authorList>
    </citation>
    <scope>NUCLEOTIDE SEQUENCE [LARGE SCALE GENOMIC DNA]</scope>
    <source>
        <strain evidence="5 6">AM505</strain>
    </source>
</reference>
<dbReference type="Pfam" id="PF04892">
    <property type="entry name" value="VanZ"/>
    <property type="match status" value="1"/>
</dbReference>
<keyword evidence="6" id="KW-1185">Reference proteome</keyword>
<dbReference type="InterPro" id="IPR006976">
    <property type="entry name" value="VanZ-like"/>
</dbReference>
<accession>A0A2T8HW44</accession>
<protein>
    <recommendedName>
        <fullName evidence="4">VanZ-like domain-containing protein</fullName>
    </recommendedName>
</protein>
<evidence type="ECO:0000256" key="3">
    <source>
        <dbReference type="SAM" id="Phobius"/>
    </source>
</evidence>
<dbReference type="EMBL" id="QDKM01000002">
    <property type="protein sequence ID" value="PVH29638.1"/>
    <property type="molecule type" value="Genomic_DNA"/>
</dbReference>
<organism evidence="5 6">
    <name type="scientific">Pararhodobacter oceanensis</name>
    <dbReference type="NCBI Taxonomy" id="2172121"/>
    <lineage>
        <taxon>Bacteria</taxon>
        <taxon>Pseudomonadati</taxon>
        <taxon>Pseudomonadota</taxon>
        <taxon>Alphaproteobacteria</taxon>
        <taxon>Rhodobacterales</taxon>
        <taxon>Paracoccaceae</taxon>
        <taxon>Pararhodobacter</taxon>
    </lineage>
</organism>
<gene>
    <name evidence="5" type="ORF">DDE20_05835</name>
</gene>
<feature type="transmembrane region" description="Helical" evidence="3">
    <location>
        <begin position="38"/>
        <end position="57"/>
    </location>
</feature>
<proteinExistence type="predicted"/>
<comment type="caution">
    <text evidence="5">The sequence shown here is derived from an EMBL/GenBank/DDBJ whole genome shotgun (WGS) entry which is preliminary data.</text>
</comment>
<dbReference type="AlphaFoldDB" id="A0A2T8HW44"/>
<dbReference type="Proteomes" id="UP000245911">
    <property type="component" value="Unassembled WGS sequence"/>
</dbReference>
<feature type="region of interest" description="Disordered" evidence="2">
    <location>
        <begin position="183"/>
        <end position="229"/>
    </location>
</feature>
<dbReference type="PANTHER" id="PTHR28008:SF1">
    <property type="entry name" value="DOMAIN PROTEIN, PUTATIVE (AFU_ORTHOLOGUE AFUA_3G10980)-RELATED"/>
    <property type="match status" value="1"/>
</dbReference>